<evidence type="ECO:0000313" key="8">
    <source>
        <dbReference type="Proteomes" id="UP000230750"/>
    </source>
</evidence>
<comment type="subcellular location">
    <subcellularLocation>
        <location evidence="1">Membrane</location>
    </subcellularLocation>
</comment>
<evidence type="ECO:0000313" key="7">
    <source>
        <dbReference type="EMBL" id="PIK62030.1"/>
    </source>
</evidence>
<dbReference type="EMBL" id="MRZV01000020">
    <property type="protein sequence ID" value="PIK62030.1"/>
    <property type="molecule type" value="Genomic_DNA"/>
</dbReference>
<reference evidence="7 8" key="1">
    <citation type="journal article" date="2017" name="PLoS Biol.">
        <title>The sea cucumber genome provides insights into morphological evolution and visceral regeneration.</title>
        <authorList>
            <person name="Zhang X."/>
            <person name="Sun L."/>
            <person name="Yuan J."/>
            <person name="Sun Y."/>
            <person name="Gao Y."/>
            <person name="Zhang L."/>
            <person name="Li S."/>
            <person name="Dai H."/>
            <person name="Hamel J.F."/>
            <person name="Liu C."/>
            <person name="Yu Y."/>
            <person name="Liu S."/>
            <person name="Lin W."/>
            <person name="Guo K."/>
            <person name="Jin S."/>
            <person name="Xu P."/>
            <person name="Storey K.B."/>
            <person name="Huan P."/>
            <person name="Zhang T."/>
            <person name="Zhou Y."/>
            <person name="Zhang J."/>
            <person name="Lin C."/>
            <person name="Li X."/>
            <person name="Xing L."/>
            <person name="Huo D."/>
            <person name="Sun M."/>
            <person name="Wang L."/>
            <person name="Mercier A."/>
            <person name="Li F."/>
            <person name="Yang H."/>
            <person name="Xiang J."/>
        </authorList>
    </citation>
    <scope>NUCLEOTIDE SEQUENCE [LARGE SCALE GENOMIC DNA]</scope>
    <source>
        <strain evidence="7">Shaxun</strain>
        <tissue evidence="7">Muscle</tissue>
    </source>
</reference>
<evidence type="ECO:0000256" key="1">
    <source>
        <dbReference type="ARBA" id="ARBA00004370"/>
    </source>
</evidence>
<keyword evidence="3" id="KW-1133">Transmembrane helix</keyword>
<keyword evidence="5" id="KW-1015">Disulfide bond</keyword>
<dbReference type="InterPro" id="IPR001846">
    <property type="entry name" value="VWF_type-D"/>
</dbReference>
<evidence type="ECO:0000256" key="2">
    <source>
        <dbReference type="ARBA" id="ARBA00022692"/>
    </source>
</evidence>
<keyword evidence="4" id="KW-0472">Membrane</keyword>
<dbReference type="Pfam" id="PF00094">
    <property type="entry name" value="VWD"/>
    <property type="match status" value="1"/>
</dbReference>
<dbReference type="Pfam" id="PF23263">
    <property type="entry name" value="C8-3_MUC4"/>
    <property type="match status" value="1"/>
</dbReference>
<dbReference type="PROSITE" id="PS51233">
    <property type="entry name" value="VWFD"/>
    <property type="match status" value="1"/>
</dbReference>
<dbReference type="PANTHER" id="PTHR13802:SF52">
    <property type="entry name" value="MUCIN-4"/>
    <property type="match status" value="1"/>
</dbReference>
<dbReference type="Proteomes" id="UP000230750">
    <property type="component" value="Unassembled WGS sequence"/>
</dbReference>
<comment type="caution">
    <text evidence="7">The sequence shown here is derived from an EMBL/GenBank/DDBJ whole genome shotgun (WGS) entry which is preliminary data.</text>
</comment>
<feature type="domain" description="VWFD" evidence="6">
    <location>
        <begin position="10"/>
        <end position="216"/>
    </location>
</feature>
<dbReference type="InterPro" id="IPR056619">
    <property type="entry name" value="C8-3_MUC4"/>
</dbReference>
<organism evidence="7 8">
    <name type="scientific">Stichopus japonicus</name>
    <name type="common">Sea cucumber</name>
    <dbReference type="NCBI Taxonomy" id="307972"/>
    <lineage>
        <taxon>Eukaryota</taxon>
        <taxon>Metazoa</taxon>
        <taxon>Echinodermata</taxon>
        <taxon>Eleutherozoa</taxon>
        <taxon>Echinozoa</taxon>
        <taxon>Holothuroidea</taxon>
        <taxon>Aspidochirotacea</taxon>
        <taxon>Aspidochirotida</taxon>
        <taxon>Stichopodidae</taxon>
        <taxon>Apostichopus</taxon>
    </lineage>
</organism>
<accession>A0A2G8LPC9</accession>
<keyword evidence="8" id="KW-1185">Reference proteome</keyword>
<keyword evidence="2" id="KW-0812">Transmembrane</keyword>
<dbReference type="STRING" id="307972.A0A2G8LPC9"/>
<dbReference type="AlphaFoldDB" id="A0A2G8LPC9"/>
<dbReference type="InterPro" id="IPR051495">
    <property type="entry name" value="Epithelial_Barrier/Signaling"/>
</dbReference>
<evidence type="ECO:0000256" key="5">
    <source>
        <dbReference type="ARBA" id="ARBA00023157"/>
    </source>
</evidence>
<sequence>MFKFMSLFPFKAWIIGDPHFTSLDGYQYTFNGLGDYQVGLIYDGQTLVYEIQGRTQRVVNKETGELGQATFFDAFAIRKENTTISFFLTSNNTDFSINIDDVEFNKTSLLEGDFENENFLLSAADGNLTTIFVIWRTLAVTIDVRSGLLDMLLQLPDQFKGDNTRGLIGVWNDDITDDFLLPNGTLLSPSGAAGNYTDEDFFLFGEEWRIDPADSFFDVGVSRPPSADSSGFMPVFLSNLVSSFEMSDPSFLNTARSGCNNNRQCLFDTLAAEDMELGWVPKTAKKQTKPRRGF</sequence>
<dbReference type="OrthoDB" id="10050617at2759"/>
<evidence type="ECO:0000256" key="4">
    <source>
        <dbReference type="ARBA" id="ARBA00023136"/>
    </source>
</evidence>
<gene>
    <name evidence="7" type="ORF">BSL78_01041</name>
</gene>
<dbReference type="GO" id="GO:0016020">
    <property type="term" value="C:membrane"/>
    <property type="evidence" value="ECO:0007669"/>
    <property type="project" value="UniProtKB-SubCell"/>
</dbReference>
<proteinExistence type="predicted"/>
<dbReference type="PANTHER" id="PTHR13802">
    <property type="entry name" value="MUCIN 4-RELATED"/>
    <property type="match status" value="1"/>
</dbReference>
<name>A0A2G8LPC9_STIJA</name>
<evidence type="ECO:0000259" key="6">
    <source>
        <dbReference type="PROSITE" id="PS51233"/>
    </source>
</evidence>
<evidence type="ECO:0000256" key="3">
    <source>
        <dbReference type="ARBA" id="ARBA00022989"/>
    </source>
</evidence>
<protein>
    <submittedName>
        <fullName evidence="7">Putative fibrillin-1</fullName>
    </submittedName>
</protein>